<evidence type="ECO:0000259" key="1">
    <source>
        <dbReference type="Pfam" id="PF02464"/>
    </source>
</evidence>
<dbReference type="Gene3D" id="3.90.950.20">
    <property type="entry name" value="CinA-like"/>
    <property type="match status" value="1"/>
</dbReference>
<sequence length="155" mass="17148">MKRVVDRLCKLKKTIATMESCTGGGVANEITNIPGASEVIRFSAVTYSNEYKIKMGVPASTIDQYSVYSMETAIDMSHAISKFADSDYGIGVTGKFCKKDPANPEGRDDLVYINIYDRENQKDYGIEVHSEVTTRKKNKAKVIAAITSHLLEIVK</sequence>
<evidence type="ECO:0000313" key="2">
    <source>
        <dbReference type="EMBL" id="HIQ65200.1"/>
    </source>
</evidence>
<dbReference type="AlphaFoldDB" id="A0A9D0Z0D9"/>
<dbReference type="SUPFAM" id="SSF142433">
    <property type="entry name" value="CinA-like"/>
    <property type="match status" value="1"/>
</dbReference>
<accession>A0A9D0Z0D9</accession>
<evidence type="ECO:0000313" key="3">
    <source>
        <dbReference type="Proteomes" id="UP000886725"/>
    </source>
</evidence>
<dbReference type="Proteomes" id="UP000886725">
    <property type="component" value="Unassembled WGS sequence"/>
</dbReference>
<dbReference type="InterPro" id="IPR008136">
    <property type="entry name" value="CinA_C"/>
</dbReference>
<reference evidence="2" key="2">
    <citation type="journal article" date="2021" name="PeerJ">
        <title>Extensive microbial diversity within the chicken gut microbiome revealed by metagenomics and culture.</title>
        <authorList>
            <person name="Gilroy R."/>
            <person name="Ravi A."/>
            <person name="Getino M."/>
            <person name="Pursley I."/>
            <person name="Horton D.L."/>
            <person name="Alikhan N.F."/>
            <person name="Baker D."/>
            <person name="Gharbi K."/>
            <person name="Hall N."/>
            <person name="Watson M."/>
            <person name="Adriaenssens E.M."/>
            <person name="Foster-Nyarko E."/>
            <person name="Jarju S."/>
            <person name="Secka A."/>
            <person name="Antonio M."/>
            <person name="Oren A."/>
            <person name="Chaudhuri R.R."/>
            <person name="La Ragione R."/>
            <person name="Hildebrand F."/>
            <person name="Pallen M.J."/>
        </authorList>
    </citation>
    <scope>NUCLEOTIDE SEQUENCE</scope>
    <source>
        <strain evidence="2">CHK165-10780</strain>
    </source>
</reference>
<proteinExistence type="predicted"/>
<feature type="domain" description="CinA C-terminal" evidence="1">
    <location>
        <begin position="2"/>
        <end position="145"/>
    </location>
</feature>
<dbReference type="Pfam" id="PF02464">
    <property type="entry name" value="CinA"/>
    <property type="match status" value="1"/>
</dbReference>
<name>A0A9D0Z0D9_9FIRM</name>
<reference evidence="2" key="1">
    <citation type="submission" date="2020-10" db="EMBL/GenBank/DDBJ databases">
        <authorList>
            <person name="Gilroy R."/>
        </authorList>
    </citation>
    <scope>NUCLEOTIDE SEQUENCE</scope>
    <source>
        <strain evidence="2">CHK165-10780</strain>
    </source>
</reference>
<dbReference type="InterPro" id="IPR036653">
    <property type="entry name" value="CinA-like_C"/>
</dbReference>
<gene>
    <name evidence="2" type="ORF">IAC85_05625</name>
</gene>
<dbReference type="EMBL" id="DVFU01000108">
    <property type="protein sequence ID" value="HIQ65200.1"/>
    <property type="molecule type" value="Genomic_DNA"/>
</dbReference>
<dbReference type="NCBIfam" id="TIGR00199">
    <property type="entry name" value="PncC_domain"/>
    <property type="match status" value="1"/>
</dbReference>
<protein>
    <submittedName>
        <fullName evidence="2">CinA family protein</fullName>
    </submittedName>
</protein>
<organism evidence="2 3">
    <name type="scientific">Candidatus Faecenecus gallistercoris</name>
    <dbReference type="NCBI Taxonomy" id="2840793"/>
    <lineage>
        <taxon>Bacteria</taxon>
        <taxon>Bacillati</taxon>
        <taxon>Bacillota</taxon>
        <taxon>Bacillota incertae sedis</taxon>
        <taxon>Candidatus Faecenecus</taxon>
    </lineage>
</organism>
<comment type="caution">
    <text evidence="2">The sequence shown here is derived from an EMBL/GenBank/DDBJ whole genome shotgun (WGS) entry which is preliminary data.</text>
</comment>